<protein>
    <recommendedName>
        <fullName evidence="3">FAD:protein FMN transferase</fullName>
        <ecNumber evidence="2">2.7.1.180</ecNumber>
    </recommendedName>
    <alternativeName>
        <fullName evidence="9">Flavin transferase</fullName>
    </alternativeName>
</protein>
<name>A0A5B8UDZ9_9ACTN</name>
<dbReference type="EC" id="2.7.1.180" evidence="2"/>
<evidence type="ECO:0000256" key="1">
    <source>
        <dbReference type="ARBA" id="ARBA00001946"/>
    </source>
</evidence>
<dbReference type="PANTHER" id="PTHR30040:SF2">
    <property type="entry name" value="FAD:PROTEIN FMN TRANSFERASE"/>
    <property type="match status" value="1"/>
</dbReference>
<evidence type="ECO:0000256" key="5">
    <source>
        <dbReference type="ARBA" id="ARBA00022679"/>
    </source>
</evidence>
<reference evidence="11 12" key="1">
    <citation type="journal article" date="2018" name="J. Microbiol.">
        <title>Baekduia soli gen. nov., sp. nov., a novel bacterium isolated from the soil of Baekdu Mountain and proposal of a novel family name, Baekduiaceae fam. nov.</title>
        <authorList>
            <person name="An D.S."/>
            <person name="Siddiqi M.Z."/>
            <person name="Kim K.H."/>
            <person name="Yu H.S."/>
            <person name="Im W.T."/>
        </authorList>
    </citation>
    <scope>NUCLEOTIDE SEQUENCE [LARGE SCALE GENOMIC DNA]</scope>
    <source>
        <strain evidence="11 12">BR7-21</strain>
    </source>
</reference>
<dbReference type="Gene3D" id="3.10.520.10">
    <property type="entry name" value="ApbE-like domains"/>
    <property type="match status" value="1"/>
</dbReference>
<comment type="cofactor">
    <cofactor evidence="1">
        <name>Mg(2+)</name>
        <dbReference type="ChEBI" id="CHEBI:18420"/>
    </cofactor>
</comment>
<dbReference type="EMBL" id="CP042430">
    <property type="protein sequence ID" value="QEC50862.1"/>
    <property type="molecule type" value="Genomic_DNA"/>
</dbReference>
<gene>
    <name evidence="11" type="ORF">FSW04_21125</name>
</gene>
<evidence type="ECO:0000256" key="8">
    <source>
        <dbReference type="ARBA" id="ARBA00022842"/>
    </source>
</evidence>
<evidence type="ECO:0000256" key="4">
    <source>
        <dbReference type="ARBA" id="ARBA00022630"/>
    </source>
</evidence>
<evidence type="ECO:0000256" key="10">
    <source>
        <dbReference type="ARBA" id="ARBA00048540"/>
    </source>
</evidence>
<keyword evidence="5 11" id="KW-0808">Transferase</keyword>
<evidence type="ECO:0000313" key="11">
    <source>
        <dbReference type="EMBL" id="QEC50862.1"/>
    </source>
</evidence>
<dbReference type="PANTHER" id="PTHR30040">
    <property type="entry name" value="THIAMINE BIOSYNTHESIS LIPOPROTEIN APBE"/>
    <property type="match status" value="1"/>
</dbReference>
<keyword evidence="7" id="KW-0274">FAD</keyword>
<dbReference type="AlphaFoldDB" id="A0A5B8UDZ9"/>
<dbReference type="GO" id="GO:0016740">
    <property type="term" value="F:transferase activity"/>
    <property type="evidence" value="ECO:0007669"/>
    <property type="project" value="UniProtKB-KW"/>
</dbReference>
<evidence type="ECO:0000256" key="3">
    <source>
        <dbReference type="ARBA" id="ARBA00016337"/>
    </source>
</evidence>
<keyword evidence="8" id="KW-0460">Magnesium</keyword>
<dbReference type="SUPFAM" id="SSF143631">
    <property type="entry name" value="ApbE-like"/>
    <property type="match status" value="1"/>
</dbReference>
<organism evidence="11 12">
    <name type="scientific">Baekduia soli</name>
    <dbReference type="NCBI Taxonomy" id="496014"/>
    <lineage>
        <taxon>Bacteria</taxon>
        <taxon>Bacillati</taxon>
        <taxon>Actinomycetota</taxon>
        <taxon>Thermoleophilia</taxon>
        <taxon>Solirubrobacterales</taxon>
        <taxon>Baekduiaceae</taxon>
        <taxon>Baekduia</taxon>
    </lineage>
</organism>
<keyword evidence="12" id="KW-1185">Reference proteome</keyword>
<dbReference type="InterPro" id="IPR024932">
    <property type="entry name" value="ApbE"/>
</dbReference>
<dbReference type="OrthoDB" id="9778595at2"/>
<comment type="catalytic activity">
    <reaction evidence="10">
        <text>L-threonyl-[protein] + FAD = FMN-L-threonyl-[protein] + AMP + H(+)</text>
        <dbReference type="Rhea" id="RHEA:36847"/>
        <dbReference type="Rhea" id="RHEA-COMP:11060"/>
        <dbReference type="Rhea" id="RHEA-COMP:11061"/>
        <dbReference type="ChEBI" id="CHEBI:15378"/>
        <dbReference type="ChEBI" id="CHEBI:30013"/>
        <dbReference type="ChEBI" id="CHEBI:57692"/>
        <dbReference type="ChEBI" id="CHEBI:74257"/>
        <dbReference type="ChEBI" id="CHEBI:456215"/>
        <dbReference type="EC" id="2.7.1.180"/>
    </reaction>
</comment>
<dbReference type="RefSeq" id="WP_146923928.1">
    <property type="nucleotide sequence ID" value="NZ_CP042430.1"/>
</dbReference>
<evidence type="ECO:0000256" key="6">
    <source>
        <dbReference type="ARBA" id="ARBA00022723"/>
    </source>
</evidence>
<dbReference type="Pfam" id="PF02424">
    <property type="entry name" value="ApbE"/>
    <property type="match status" value="1"/>
</dbReference>
<dbReference type="KEGG" id="bsol:FSW04_21125"/>
<evidence type="ECO:0000256" key="9">
    <source>
        <dbReference type="ARBA" id="ARBA00031306"/>
    </source>
</evidence>
<evidence type="ECO:0000256" key="7">
    <source>
        <dbReference type="ARBA" id="ARBA00022827"/>
    </source>
</evidence>
<keyword evidence="6" id="KW-0479">Metal-binding</keyword>
<sequence>MSAASATATWTALGTTASVTVTDPGALAAARSAVHDELEAIDAACSRFDERSELSRLNARAGRTTHVGPLLLEALETALRAARLTGGLVDPTIGAALVLAGYDEDFVRLPTGPRRPLRAVRVAGWQTVALDAESATVTVPRGVLLDLGATAKALAADRAAAAAARCAPQAGVVVNLGGDLAVAGRPPPGGWAVRVTDDHRAGPGAPGQTVSVRSGGLATSSTTVRRWAGDRHHVLDPATGLPAAGCWRTASVAAATCVDANIASTAAIILGRDAEAWLARHDLPARLVDGEGAACAVGAWPAEPVAA</sequence>
<evidence type="ECO:0000313" key="12">
    <source>
        <dbReference type="Proteomes" id="UP000321805"/>
    </source>
</evidence>
<accession>A0A5B8UDZ9</accession>
<proteinExistence type="predicted"/>
<dbReference type="GO" id="GO:0046872">
    <property type="term" value="F:metal ion binding"/>
    <property type="evidence" value="ECO:0007669"/>
    <property type="project" value="UniProtKB-KW"/>
</dbReference>
<dbReference type="InterPro" id="IPR003374">
    <property type="entry name" value="ApbE-like_sf"/>
</dbReference>
<evidence type="ECO:0000256" key="2">
    <source>
        <dbReference type="ARBA" id="ARBA00011955"/>
    </source>
</evidence>
<dbReference type="Proteomes" id="UP000321805">
    <property type="component" value="Chromosome"/>
</dbReference>
<keyword evidence="4" id="KW-0285">Flavoprotein</keyword>